<evidence type="ECO:0000256" key="8">
    <source>
        <dbReference type="SAM" id="MobiDB-lite"/>
    </source>
</evidence>
<evidence type="ECO:0000256" key="5">
    <source>
        <dbReference type="ARBA" id="ARBA00022771"/>
    </source>
</evidence>
<keyword evidence="3" id="KW-0479">Metal-binding</keyword>
<feature type="compositionally biased region" description="Basic and acidic residues" evidence="8">
    <location>
        <begin position="117"/>
        <end position="128"/>
    </location>
</feature>
<protein>
    <submittedName>
        <fullName evidence="10">E3 ubiquitin-protein ligase</fullName>
    </submittedName>
</protein>
<dbReference type="InterPro" id="IPR058758">
    <property type="entry name" value="UBA_RNF216"/>
</dbReference>
<gene>
    <name evidence="10" type="ORF">M0812_26878</name>
</gene>
<dbReference type="InterPro" id="IPR051628">
    <property type="entry name" value="LUBAC_E3_Ligases"/>
</dbReference>
<evidence type="ECO:0000256" key="6">
    <source>
        <dbReference type="ARBA" id="ARBA00022786"/>
    </source>
</evidence>
<evidence type="ECO:0000256" key="3">
    <source>
        <dbReference type="ARBA" id="ARBA00022723"/>
    </source>
</evidence>
<evidence type="ECO:0000256" key="1">
    <source>
        <dbReference type="ARBA" id="ARBA00004906"/>
    </source>
</evidence>
<dbReference type="InterPro" id="IPR044066">
    <property type="entry name" value="TRIAD_supradom"/>
</dbReference>
<comment type="pathway">
    <text evidence="1">Protein modification; protein ubiquitination.</text>
</comment>
<sequence>MIPKESENKNVIIIKENELVEERKEEIEIIDLNDDDDGIEEIKFIPSQKNEKKIPQSKILFNQVKEILPNIEPIFLKKLISSVLKSNVDKMVGRYDLFTWLMDYLTTNLDYPKIEEKKKRGEGKRENGVEGVEGVEERKGAEERKEANGVKQNVIMKNKKMEEDINWYEIKLPVSSEYKKFAVLLLQNEFQTVSIRNIKKEFTNSGFRFSPAHRKIMLYKPTVYFIRKGPRKKVNFEEKIIPRRLILEREFVQLQMKKQMELNDQKLAMKINDQEYEKFGAKLTCMCCYVPVSFVNMVSCKDGHLFCCDCLYNLVKHSIGQRKKEIRCPCVTKCEFGFSDEMLKKAVPENVLKNYQQLVQDSEIQSAGIKNLKKCPFCNYAVIIENPNIGNTNILECKNIACLKVSCLLCGNEAHKGKTCEEAKEKKGTDFRTYIEEEMIRALLSTCNKCGQNYFKTKGCNKIVCSFCGESMCYLCQKSINKEKYKHFSNKAGHCKLWTTIKDDEQNIKEAKKIAKLKVNQMRKNLKNKKN</sequence>
<keyword evidence="4" id="KW-0677">Repeat</keyword>
<name>A0AAV7YFB1_9EUKA</name>
<dbReference type="Proteomes" id="UP001146793">
    <property type="component" value="Unassembled WGS sequence"/>
</dbReference>
<dbReference type="PANTHER" id="PTHR22770:SF47">
    <property type="entry name" value="E3 UBIQUITIN-PROTEIN LIGASE RNF216"/>
    <property type="match status" value="1"/>
</dbReference>
<feature type="domain" description="RING-type" evidence="9">
    <location>
        <begin position="281"/>
        <end position="499"/>
    </location>
</feature>
<keyword evidence="2" id="KW-0808">Transferase</keyword>
<feature type="region of interest" description="Disordered" evidence="8">
    <location>
        <begin position="117"/>
        <end position="137"/>
    </location>
</feature>
<dbReference type="Gene3D" id="1.20.120.1750">
    <property type="match status" value="1"/>
</dbReference>
<evidence type="ECO:0000256" key="2">
    <source>
        <dbReference type="ARBA" id="ARBA00022679"/>
    </source>
</evidence>
<evidence type="ECO:0000259" key="9">
    <source>
        <dbReference type="PROSITE" id="PS51873"/>
    </source>
</evidence>
<reference evidence="10" key="1">
    <citation type="submission" date="2022-08" db="EMBL/GenBank/DDBJ databases">
        <title>Novel sulphate-reducing endosymbionts in the free-living metamonad Anaeramoeba.</title>
        <authorList>
            <person name="Jerlstrom-Hultqvist J."/>
            <person name="Cepicka I."/>
            <person name="Gallot-Lavallee L."/>
            <person name="Salas-Leiva D."/>
            <person name="Curtis B.A."/>
            <person name="Zahonova K."/>
            <person name="Pipaliya S."/>
            <person name="Dacks J."/>
            <person name="Roger A.J."/>
        </authorList>
    </citation>
    <scope>NUCLEOTIDE SEQUENCE</scope>
    <source>
        <strain evidence="10">Busselton2</strain>
    </source>
</reference>
<dbReference type="Pfam" id="PF26112">
    <property type="entry name" value="UBA_RNF216"/>
    <property type="match status" value="1"/>
</dbReference>
<dbReference type="GO" id="GO:0016740">
    <property type="term" value="F:transferase activity"/>
    <property type="evidence" value="ECO:0007669"/>
    <property type="project" value="UniProtKB-KW"/>
</dbReference>
<dbReference type="GO" id="GO:0008270">
    <property type="term" value="F:zinc ion binding"/>
    <property type="evidence" value="ECO:0007669"/>
    <property type="project" value="UniProtKB-KW"/>
</dbReference>
<evidence type="ECO:0000256" key="4">
    <source>
        <dbReference type="ARBA" id="ARBA00022737"/>
    </source>
</evidence>
<keyword evidence="6" id="KW-0833">Ubl conjugation pathway</keyword>
<proteinExistence type="predicted"/>
<dbReference type="EMBL" id="JANTQA010000063">
    <property type="protein sequence ID" value="KAJ3427297.1"/>
    <property type="molecule type" value="Genomic_DNA"/>
</dbReference>
<keyword evidence="7" id="KW-0862">Zinc</keyword>
<accession>A0AAV7YFB1</accession>
<evidence type="ECO:0000313" key="11">
    <source>
        <dbReference type="Proteomes" id="UP001146793"/>
    </source>
</evidence>
<dbReference type="AlphaFoldDB" id="A0AAV7YFB1"/>
<dbReference type="CDD" id="cd20339">
    <property type="entry name" value="BRcat_RBR_RNF216"/>
    <property type="match status" value="1"/>
</dbReference>
<dbReference type="SMART" id="SM00647">
    <property type="entry name" value="IBR"/>
    <property type="match status" value="1"/>
</dbReference>
<organism evidence="10 11">
    <name type="scientific">Anaeramoeba flamelloides</name>
    <dbReference type="NCBI Taxonomy" id="1746091"/>
    <lineage>
        <taxon>Eukaryota</taxon>
        <taxon>Metamonada</taxon>
        <taxon>Anaeramoebidae</taxon>
        <taxon>Anaeramoeba</taxon>
    </lineage>
</organism>
<dbReference type="SUPFAM" id="SSF57850">
    <property type="entry name" value="RING/U-box"/>
    <property type="match status" value="3"/>
</dbReference>
<comment type="caution">
    <text evidence="10">The sequence shown here is derived from an EMBL/GenBank/DDBJ whole genome shotgun (WGS) entry which is preliminary data.</text>
</comment>
<evidence type="ECO:0000256" key="7">
    <source>
        <dbReference type="ARBA" id="ARBA00022833"/>
    </source>
</evidence>
<dbReference type="InterPro" id="IPR047545">
    <property type="entry name" value="BRcat_RBR_RNF216"/>
</dbReference>
<dbReference type="Pfam" id="PF01485">
    <property type="entry name" value="IBR"/>
    <property type="match status" value="1"/>
</dbReference>
<keyword evidence="5" id="KW-0863">Zinc-finger</keyword>
<dbReference type="PROSITE" id="PS51873">
    <property type="entry name" value="TRIAD"/>
    <property type="match status" value="1"/>
</dbReference>
<dbReference type="Pfam" id="PF26200">
    <property type="entry name" value="Rcat_RNF216"/>
    <property type="match status" value="1"/>
</dbReference>
<evidence type="ECO:0000313" key="10">
    <source>
        <dbReference type="EMBL" id="KAJ3427297.1"/>
    </source>
</evidence>
<dbReference type="InterPro" id="IPR002867">
    <property type="entry name" value="IBR_dom"/>
</dbReference>
<dbReference type="PANTHER" id="PTHR22770">
    <property type="entry name" value="UBIQUITIN CONJUGATING ENZYME 7 INTERACTING PROTEIN-RELATED"/>
    <property type="match status" value="1"/>
</dbReference>